<organism evidence="1 2">
    <name type="scientific">Streptomonospora arabica</name>
    <dbReference type="NCBI Taxonomy" id="412417"/>
    <lineage>
        <taxon>Bacteria</taxon>
        <taxon>Bacillati</taxon>
        <taxon>Actinomycetota</taxon>
        <taxon>Actinomycetes</taxon>
        <taxon>Streptosporangiales</taxon>
        <taxon>Nocardiopsidaceae</taxon>
        <taxon>Streptomonospora</taxon>
    </lineage>
</organism>
<accession>A0ABV9SQP5</accession>
<dbReference type="InterPro" id="IPR009959">
    <property type="entry name" value="Cyclase_SnoaL-like"/>
</dbReference>
<dbReference type="Pfam" id="PF07366">
    <property type="entry name" value="SnoaL"/>
    <property type="match status" value="1"/>
</dbReference>
<comment type="caution">
    <text evidence="1">The sequence shown here is derived from an EMBL/GenBank/DDBJ whole genome shotgun (WGS) entry which is preliminary data.</text>
</comment>
<dbReference type="PANTHER" id="PTHR38436:SF1">
    <property type="entry name" value="ESTER CYCLASE"/>
    <property type="match status" value="1"/>
</dbReference>
<keyword evidence="2" id="KW-1185">Reference proteome</keyword>
<dbReference type="PANTHER" id="PTHR38436">
    <property type="entry name" value="POLYKETIDE CYCLASE SNOAL-LIKE DOMAIN"/>
    <property type="match status" value="1"/>
</dbReference>
<dbReference type="Gene3D" id="3.10.450.50">
    <property type="match status" value="1"/>
</dbReference>
<reference evidence="2" key="1">
    <citation type="journal article" date="2019" name="Int. J. Syst. Evol. Microbiol.">
        <title>The Global Catalogue of Microorganisms (GCM) 10K type strain sequencing project: providing services to taxonomists for standard genome sequencing and annotation.</title>
        <authorList>
            <consortium name="The Broad Institute Genomics Platform"/>
            <consortium name="The Broad Institute Genome Sequencing Center for Infectious Disease"/>
            <person name="Wu L."/>
            <person name="Ma J."/>
        </authorList>
    </citation>
    <scope>NUCLEOTIDE SEQUENCE [LARGE SCALE GENOMIC DNA]</scope>
    <source>
        <strain evidence="2">CGMCC 4.7304</strain>
    </source>
</reference>
<protein>
    <submittedName>
        <fullName evidence="1">Ester cyclase</fullName>
    </submittedName>
</protein>
<sequence length="148" mass="16498">MSTPTPTSTAAAIHQDMFDAAMRHDYERLRALMHPDYVFTGSDGVERSADDSVAIAEGYTSAFPDASLEVMHSWTPTPQVSVFELRVRGTHQGEFNGLQPTGRRIEMVFCNVVEVSEGKLYREREYIDVQSLMQQLGAVPEPRSGTET</sequence>
<dbReference type="RefSeq" id="WP_344148884.1">
    <property type="nucleotide sequence ID" value="NZ_BAAAQI010000030.1"/>
</dbReference>
<dbReference type="EMBL" id="JBHSIY010000018">
    <property type="protein sequence ID" value="MFC4868641.1"/>
    <property type="molecule type" value="Genomic_DNA"/>
</dbReference>
<evidence type="ECO:0000313" key="2">
    <source>
        <dbReference type="Proteomes" id="UP001595858"/>
    </source>
</evidence>
<dbReference type="Proteomes" id="UP001595858">
    <property type="component" value="Unassembled WGS sequence"/>
</dbReference>
<proteinExistence type="predicted"/>
<name>A0ABV9SQP5_9ACTN</name>
<gene>
    <name evidence="1" type="ORF">ACFPCZ_18555</name>
</gene>
<dbReference type="SUPFAM" id="SSF54427">
    <property type="entry name" value="NTF2-like"/>
    <property type="match status" value="1"/>
</dbReference>
<evidence type="ECO:0000313" key="1">
    <source>
        <dbReference type="EMBL" id="MFC4868641.1"/>
    </source>
</evidence>
<dbReference type="InterPro" id="IPR032710">
    <property type="entry name" value="NTF2-like_dom_sf"/>
</dbReference>